<organism evidence="2 3">
    <name type="scientific">Mesorhizobium argentiipisi</name>
    <dbReference type="NCBI Taxonomy" id="3015175"/>
    <lineage>
        <taxon>Bacteria</taxon>
        <taxon>Pseudomonadati</taxon>
        <taxon>Pseudomonadota</taxon>
        <taxon>Alphaproteobacteria</taxon>
        <taxon>Hyphomicrobiales</taxon>
        <taxon>Phyllobacteriaceae</taxon>
        <taxon>Mesorhizobium</taxon>
    </lineage>
</organism>
<dbReference type="Gene3D" id="3.10.180.10">
    <property type="entry name" value="2,3-Dihydroxybiphenyl 1,2-Dioxygenase, domain 1"/>
    <property type="match status" value="1"/>
</dbReference>
<comment type="caution">
    <text evidence="2">The sequence shown here is derived from an EMBL/GenBank/DDBJ whole genome shotgun (WGS) entry which is preliminary data.</text>
</comment>
<evidence type="ECO:0000313" key="3">
    <source>
        <dbReference type="Proteomes" id="UP001366503"/>
    </source>
</evidence>
<dbReference type="SUPFAM" id="SSF54593">
    <property type="entry name" value="Glyoxalase/Bleomycin resistance protein/Dihydroxybiphenyl dioxygenase"/>
    <property type="match status" value="1"/>
</dbReference>
<dbReference type="Pfam" id="PF00903">
    <property type="entry name" value="Glyoxalase"/>
    <property type="match status" value="1"/>
</dbReference>
<reference evidence="2 3" key="1">
    <citation type="submission" date="2022-12" db="EMBL/GenBank/DDBJ databases">
        <authorList>
            <person name="Muema E."/>
        </authorList>
    </citation>
    <scope>NUCLEOTIDE SEQUENCE [LARGE SCALE GENOMIC DNA]</scope>
    <source>
        <strain evidence="3">1330</strain>
    </source>
</reference>
<dbReference type="EMBL" id="JAPYKO010000001">
    <property type="protein sequence ID" value="MEI9400878.1"/>
    <property type="molecule type" value="Genomic_DNA"/>
</dbReference>
<dbReference type="InterPro" id="IPR004360">
    <property type="entry name" value="Glyas_Fos-R_dOase_dom"/>
</dbReference>
<name>A0ABU8K761_9HYPH</name>
<accession>A0ABU8K761</accession>
<gene>
    <name evidence="2" type="ORF">O7A05_01500</name>
</gene>
<evidence type="ECO:0000259" key="1">
    <source>
        <dbReference type="PROSITE" id="PS51819"/>
    </source>
</evidence>
<dbReference type="PROSITE" id="PS51819">
    <property type="entry name" value="VOC"/>
    <property type="match status" value="1"/>
</dbReference>
<dbReference type="InterPro" id="IPR037523">
    <property type="entry name" value="VOC_core"/>
</dbReference>
<dbReference type="RefSeq" id="WP_337091180.1">
    <property type="nucleotide sequence ID" value="NZ_JAPYKO010000001.1"/>
</dbReference>
<feature type="domain" description="VOC" evidence="1">
    <location>
        <begin position="24"/>
        <end position="143"/>
    </location>
</feature>
<sequence>MSSATLVRNEAATETPKARGVDMKLEVAVIPVSDVDRAKRFYLDLGWRLDADFIRSNGSRAVQLTPPGSPSSIHLGDKPGLFLIVSDLETARSELIEHGVDVSEAFHFGKEGRTSGPDPEQRSYASLASFSDPDGNSWLLQEITARLPGRVDGNETTFTSSTELAAALRRASIAHGEHEKRTGGQRDENWPDWYATYMVAEQAGKELPL</sequence>
<dbReference type="Proteomes" id="UP001366503">
    <property type="component" value="Unassembled WGS sequence"/>
</dbReference>
<proteinExistence type="predicted"/>
<dbReference type="InterPro" id="IPR029068">
    <property type="entry name" value="Glyas_Bleomycin-R_OHBP_Dase"/>
</dbReference>
<protein>
    <submittedName>
        <fullName evidence="2">Glyoxalase</fullName>
    </submittedName>
</protein>
<keyword evidence="3" id="KW-1185">Reference proteome</keyword>
<evidence type="ECO:0000313" key="2">
    <source>
        <dbReference type="EMBL" id="MEI9400878.1"/>
    </source>
</evidence>